<feature type="non-terminal residue" evidence="3">
    <location>
        <position position="1"/>
    </location>
</feature>
<dbReference type="InterPro" id="IPR029052">
    <property type="entry name" value="Metallo-depent_PP-like"/>
</dbReference>
<dbReference type="Pfam" id="PF00149">
    <property type="entry name" value="Metallophos"/>
    <property type="match status" value="1"/>
</dbReference>
<dbReference type="InterPro" id="IPR004843">
    <property type="entry name" value="Calcineurin-like_PHP"/>
</dbReference>
<dbReference type="EMBL" id="BARV01036763">
    <property type="protein sequence ID" value="GAI56994.1"/>
    <property type="molecule type" value="Genomic_DNA"/>
</dbReference>
<sequence length="225" mass="25859">AAVLLFYFVYQSPSEDIVVVVYGDSRTEYEVHRKMVRAILSVKPTIVLHTGDLITDNPTQWSTFNDIVSEIRETAEFYPAIGNHEYIAGVESYLDNFDLPNNELWYSVERGGIHFIILDSNTPINKASEQYKWLESDLENIDEDIKFTIVAFHHPLFTTGLHPEDEKGLRQTIVPLFEQYDVDIVFSGHVHTYERCSYNNIYYITTGGGAAPLHDQIRTSSYCHK</sequence>
<comment type="caution">
    <text evidence="3">The sequence shown here is derived from an EMBL/GenBank/DDBJ whole genome shotgun (WGS) entry which is preliminary data.</text>
</comment>
<evidence type="ECO:0000259" key="2">
    <source>
        <dbReference type="Pfam" id="PF00149"/>
    </source>
</evidence>
<proteinExistence type="predicted"/>
<dbReference type="SUPFAM" id="SSF56300">
    <property type="entry name" value="Metallo-dependent phosphatases"/>
    <property type="match status" value="1"/>
</dbReference>
<feature type="domain" description="Calcineurin-like phosphoesterase" evidence="2">
    <location>
        <begin position="19"/>
        <end position="193"/>
    </location>
</feature>
<keyword evidence="1" id="KW-0732">Signal</keyword>
<dbReference type="Gene3D" id="3.60.21.10">
    <property type="match status" value="1"/>
</dbReference>
<evidence type="ECO:0000256" key="1">
    <source>
        <dbReference type="ARBA" id="ARBA00022729"/>
    </source>
</evidence>
<dbReference type="GO" id="GO:0003993">
    <property type="term" value="F:acid phosphatase activity"/>
    <property type="evidence" value="ECO:0007669"/>
    <property type="project" value="InterPro"/>
</dbReference>
<gene>
    <name evidence="3" type="ORF">S06H3_57045</name>
</gene>
<accession>X1RNB3</accession>
<dbReference type="AlphaFoldDB" id="X1RNB3"/>
<organism evidence="3">
    <name type="scientific">marine sediment metagenome</name>
    <dbReference type="NCBI Taxonomy" id="412755"/>
    <lineage>
        <taxon>unclassified sequences</taxon>
        <taxon>metagenomes</taxon>
        <taxon>ecological metagenomes</taxon>
    </lineage>
</organism>
<dbReference type="PANTHER" id="PTHR22953:SF153">
    <property type="entry name" value="PURPLE ACID PHOSPHATASE"/>
    <property type="match status" value="1"/>
</dbReference>
<dbReference type="InterPro" id="IPR039331">
    <property type="entry name" value="PAPs-like"/>
</dbReference>
<name>X1RNB3_9ZZZZ</name>
<evidence type="ECO:0000313" key="3">
    <source>
        <dbReference type="EMBL" id="GAI56994.1"/>
    </source>
</evidence>
<reference evidence="3" key="1">
    <citation type="journal article" date="2014" name="Front. Microbiol.">
        <title>High frequency of phylogenetically diverse reductive dehalogenase-homologous genes in deep subseafloor sedimentary metagenomes.</title>
        <authorList>
            <person name="Kawai M."/>
            <person name="Futagami T."/>
            <person name="Toyoda A."/>
            <person name="Takaki Y."/>
            <person name="Nishi S."/>
            <person name="Hori S."/>
            <person name="Arai W."/>
            <person name="Tsubouchi T."/>
            <person name="Morono Y."/>
            <person name="Uchiyama I."/>
            <person name="Ito T."/>
            <person name="Fujiyama A."/>
            <person name="Inagaki F."/>
            <person name="Takami H."/>
        </authorList>
    </citation>
    <scope>NUCLEOTIDE SEQUENCE</scope>
    <source>
        <strain evidence="3">Expedition CK06-06</strain>
    </source>
</reference>
<feature type="non-terminal residue" evidence="3">
    <location>
        <position position="225"/>
    </location>
</feature>
<dbReference type="PANTHER" id="PTHR22953">
    <property type="entry name" value="ACID PHOSPHATASE RELATED"/>
    <property type="match status" value="1"/>
</dbReference>
<protein>
    <recommendedName>
        <fullName evidence="2">Calcineurin-like phosphoesterase domain-containing protein</fullName>
    </recommendedName>
</protein>